<sequence length="395" mass="46720">MSSNLFESSTNNNNIDRPTKMELVDKLKYMTLDGDVILEPRLQEYLKKKMYYKTHDVQPCISPEQEFQITSMDKKVLRDFLRGDKKIYNPERLEKYAPRQQKKRYFPSSSFKEDSRVPDIEKCMPKQTSTPINRGMFVPEKNERYYEIPSHTENKMLDSRDFPPFVYDGRGFDPNDNKFNPRIDPHIDTGIEKYDKYQSQYRIPPTPMSNPDPDPRNKYIISDLSKKPRSRKHEHGTNVDMSQFSEYDEMKTYKNYQLIDKNDRMSQDARYGNELAPSFNAASEMDLDNKVVIPNMASKSKKDLNCGNYRFESYYGKNICRNTDLESDLVRGMPTYRPHNRSYGYRNPAENYYDYIDDDFQNPDNSVEAWIRGGEATRLDNKNPTKNRVYNRPVM</sequence>
<dbReference type="Proteomes" id="UP001162001">
    <property type="component" value="Segment"/>
</dbReference>
<evidence type="ECO:0000313" key="3">
    <source>
        <dbReference type="Proteomes" id="UP001162001"/>
    </source>
</evidence>
<organism evidence="2 3">
    <name type="scientific">Fadolivirus FV1/VV64</name>
    <dbReference type="NCBI Taxonomy" id="3070911"/>
    <lineage>
        <taxon>Viruses</taxon>
        <taxon>Varidnaviria</taxon>
        <taxon>Bamfordvirae</taxon>
        <taxon>Nucleocytoviricota</taxon>
        <taxon>Megaviricetes</taxon>
        <taxon>Imitervirales</taxon>
        <taxon>Mimiviridae</taxon>
        <taxon>Klosneuvirinae</taxon>
        <taxon>Fadolivirus</taxon>
        <taxon>Fadolivirus algeromassiliense</taxon>
    </lineage>
</organism>
<reference evidence="2 3" key="1">
    <citation type="submission" date="2020-04" db="EMBL/GenBank/DDBJ databases">
        <title>Advantages and limits of metagenomic assembly and binning of a giant virus.</title>
        <authorList>
            <person name="Schulz F."/>
            <person name="Andreani J."/>
            <person name="Francis R."/>
            <person name="Boudjemaa H."/>
            <person name="Bou Khalil J.Y."/>
            <person name="Lee J."/>
            <person name="La Scola B."/>
            <person name="Woyke T."/>
        </authorList>
    </citation>
    <scope>NUCLEOTIDE SEQUENCE [LARGE SCALE GENOMIC DNA]</scope>
    <source>
        <strain evidence="2 3">FV1/VV64</strain>
    </source>
</reference>
<gene>
    <name evidence="2" type="ORF">Fadolivirus_1_505</name>
</gene>
<name>A0A7D3QU99_9VIRU</name>
<keyword evidence="3" id="KW-1185">Reference proteome</keyword>
<dbReference type="EMBL" id="MT418680">
    <property type="protein sequence ID" value="QKF93963.1"/>
    <property type="molecule type" value="Genomic_DNA"/>
</dbReference>
<accession>A0A7D3QU99</accession>
<proteinExistence type="predicted"/>
<evidence type="ECO:0000313" key="2">
    <source>
        <dbReference type="EMBL" id="QKF93963.1"/>
    </source>
</evidence>
<protein>
    <submittedName>
        <fullName evidence="2">Uncharacterized protein</fullName>
    </submittedName>
</protein>
<feature type="region of interest" description="Disordered" evidence="1">
    <location>
        <begin position="201"/>
        <end position="236"/>
    </location>
</feature>
<evidence type="ECO:0000256" key="1">
    <source>
        <dbReference type="SAM" id="MobiDB-lite"/>
    </source>
</evidence>